<evidence type="ECO:0000259" key="2">
    <source>
        <dbReference type="Pfam" id="PF04892"/>
    </source>
</evidence>
<dbReference type="PANTHER" id="PTHR36834">
    <property type="entry name" value="MEMBRANE PROTEIN-RELATED"/>
    <property type="match status" value="1"/>
</dbReference>
<sequence length="199" mass="22667">MRQDRKRTLILHGMGSICFLLCVYVVFKITGISPLSGFHTDIRIEEINVIPLWGILDLFLTADGWEGIKFALINVIGNVLLFCPLGFLLPLLWEKYAKWWKTLAAGAGLSVLIECTQLFLIRGTDVDDVLLNSLGALIGYGAYRLAGNLQKEFCLCFRIIPNKTWEIKIRKLEPWIYIALAYIGIIAAGFYKRYLYLQM</sequence>
<keyword evidence="1" id="KW-0472">Membrane</keyword>
<feature type="transmembrane region" description="Helical" evidence="1">
    <location>
        <begin position="9"/>
        <end position="27"/>
    </location>
</feature>
<dbReference type="Proteomes" id="UP001314681">
    <property type="component" value="Unassembled WGS sequence"/>
</dbReference>
<keyword evidence="1" id="KW-1133">Transmembrane helix</keyword>
<dbReference type="EMBL" id="JAHQCX010000024">
    <property type="protein sequence ID" value="MBU9728821.1"/>
    <property type="molecule type" value="Genomic_DNA"/>
</dbReference>
<protein>
    <submittedName>
        <fullName evidence="3">VanZ family protein</fullName>
    </submittedName>
</protein>
<feature type="transmembrane region" description="Helical" evidence="1">
    <location>
        <begin position="70"/>
        <end position="91"/>
    </location>
</feature>
<gene>
    <name evidence="3" type="ORF">KTH90_22780</name>
</gene>
<comment type="caution">
    <text evidence="3">The sequence shown here is derived from an EMBL/GenBank/DDBJ whole genome shotgun (WGS) entry which is preliminary data.</text>
</comment>
<name>A0ABS6KE72_9FIRM</name>
<dbReference type="InterPro" id="IPR006976">
    <property type="entry name" value="VanZ-like"/>
</dbReference>
<accession>A0ABS6KE72</accession>
<feature type="transmembrane region" description="Helical" evidence="1">
    <location>
        <begin position="174"/>
        <end position="191"/>
    </location>
</feature>
<dbReference type="InterPro" id="IPR053150">
    <property type="entry name" value="Teicoplanin_resist-assoc"/>
</dbReference>
<feature type="domain" description="VanZ-like" evidence="2">
    <location>
        <begin position="19"/>
        <end position="145"/>
    </location>
</feature>
<keyword evidence="1" id="KW-0812">Transmembrane</keyword>
<evidence type="ECO:0000313" key="4">
    <source>
        <dbReference type="Proteomes" id="UP001314681"/>
    </source>
</evidence>
<reference evidence="3 4" key="1">
    <citation type="submission" date="2021-06" db="EMBL/GenBank/DDBJ databases">
        <title>Description of novel taxa of the family Lachnospiraceae.</title>
        <authorList>
            <person name="Chaplin A.V."/>
            <person name="Sokolova S.R."/>
            <person name="Pikina A.P."/>
            <person name="Korzhanova M."/>
            <person name="Belova V."/>
            <person name="Korostin D."/>
            <person name="Efimov B.A."/>
        </authorList>
    </citation>
    <scope>NUCLEOTIDE SEQUENCE [LARGE SCALE GENOMIC DNA]</scope>
    <source>
        <strain evidence="3 4">ASD4241</strain>
    </source>
</reference>
<feature type="transmembrane region" description="Helical" evidence="1">
    <location>
        <begin position="103"/>
        <end position="121"/>
    </location>
</feature>
<dbReference type="Pfam" id="PF04892">
    <property type="entry name" value="VanZ"/>
    <property type="match status" value="1"/>
</dbReference>
<dbReference type="PANTHER" id="PTHR36834:SF1">
    <property type="entry name" value="INTEGRAL MEMBRANE PROTEIN"/>
    <property type="match status" value="1"/>
</dbReference>
<organism evidence="3 4">
    <name type="scientific">Diplocloster modestus</name>
    <dbReference type="NCBI Taxonomy" id="2850322"/>
    <lineage>
        <taxon>Bacteria</taxon>
        <taxon>Bacillati</taxon>
        <taxon>Bacillota</taxon>
        <taxon>Clostridia</taxon>
        <taxon>Lachnospirales</taxon>
        <taxon>Lachnospiraceae</taxon>
        <taxon>Diplocloster</taxon>
    </lineage>
</organism>
<evidence type="ECO:0000313" key="3">
    <source>
        <dbReference type="EMBL" id="MBU9728821.1"/>
    </source>
</evidence>
<keyword evidence="4" id="KW-1185">Reference proteome</keyword>
<proteinExistence type="predicted"/>
<evidence type="ECO:0000256" key="1">
    <source>
        <dbReference type="SAM" id="Phobius"/>
    </source>
</evidence>
<dbReference type="RefSeq" id="WP_158352287.1">
    <property type="nucleotide sequence ID" value="NZ_JAHQCX010000024.1"/>
</dbReference>